<protein>
    <submittedName>
        <fullName evidence="1">Uncharacterized protein</fullName>
    </submittedName>
</protein>
<dbReference type="EMBL" id="JAACXV010014270">
    <property type="protein sequence ID" value="KAF7269044.1"/>
    <property type="molecule type" value="Genomic_DNA"/>
</dbReference>
<dbReference type="AlphaFoldDB" id="A0A834HXC1"/>
<accession>A0A834HXC1</accession>
<dbReference type="OrthoDB" id="7890494at2759"/>
<gene>
    <name evidence="1" type="ORF">GWI33_017896</name>
</gene>
<keyword evidence="2" id="KW-1185">Reference proteome</keyword>
<organism evidence="1 2">
    <name type="scientific">Rhynchophorus ferrugineus</name>
    <name type="common">Red palm weevil</name>
    <name type="synonym">Curculio ferrugineus</name>
    <dbReference type="NCBI Taxonomy" id="354439"/>
    <lineage>
        <taxon>Eukaryota</taxon>
        <taxon>Metazoa</taxon>
        <taxon>Ecdysozoa</taxon>
        <taxon>Arthropoda</taxon>
        <taxon>Hexapoda</taxon>
        <taxon>Insecta</taxon>
        <taxon>Pterygota</taxon>
        <taxon>Neoptera</taxon>
        <taxon>Endopterygota</taxon>
        <taxon>Coleoptera</taxon>
        <taxon>Polyphaga</taxon>
        <taxon>Cucujiformia</taxon>
        <taxon>Curculionidae</taxon>
        <taxon>Dryophthorinae</taxon>
        <taxon>Rhynchophorus</taxon>
    </lineage>
</organism>
<proteinExistence type="predicted"/>
<reference evidence="1" key="1">
    <citation type="submission" date="2020-08" db="EMBL/GenBank/DDBJ databases">
        <title>Genome sequencing and assembly of the red palm weevil Rhynchophorus ferrugineus.</title>
        <authorList>
            <person name="Dias G.B."/>
            <person name="Bergman C.M."/>
            <person name="Manee M."/>
        </authorList>
    </citation>
    <scope>NUCLEOTIDE SEQUENCE</scope>
    <source>
        <strain evidence="1">AA-2017</strain>
        <tissue evidence="1">Whole larva</tissue>
    </source>
</reference>
<comment type="caution">
    <text evidence="1">The sequence shown here is derived from an EMBL/GenBank/DDBJ whole genome shotgun (WGS) entry which is preliminary data.</text>
</comment>
<name>A0A834HXC1_RHYFE</name>
<sequence length="112" mass="12984">MSSLKCKYDADAYCYICGQFIKVRDVKYELNTSHVLREAYEVYFNCPVRNQDKTWAPHVPCNICKRCLEGWYRGERRSIKFATPVFGENQKITSTKSSEAKVKARAFAGQQI</sequence>
<evidence type="ECO:0000313" key="2">
    <source>
        <dbReference type="Proteomes" id="UP000625711"/>
    </source>
</evidence>
<dbReference type="Proteomes" id="UP000625711">
    <property type="component" value="Unassembled WGS sequence"/>
</dbReference>
<evidence type="ECO:0000313" key="1">
    <source>
        <dbReference type="EMBL" id="KAF7269044.1"/>
    </source>
</evidence>